<keyword evidence="6 10" id="KW-0227">DNA damage</keyword>
<dbReference type="InterPro" id="IPR007581">
    <property type="entry name" value="Endonuclease-V"/>
</dbReference>
<dbReference type="HAMAP" id="MF_00801">
    <property type="entry name" value="Endonuclease_5"/>
    <property type="match status" value="1"/>
</dbReference>
<comment type="catalytic activity">
    <reaction evidence="10">
        <text>Endonucleolytic cleavage at apurinic or apyrimidinic sites to products with a 5'-phosphate.</text>
        <dbReference type="EC" id="3.1.21.7"/>
    </reaction>
</comment>
<dbReference type="AlphaFoldDB" id="A0A4Q7YLB5"/>
<dbReference type="GO" id="GO:0006281">
    <property type="term" value="P:DNA repair"/>
    <property type="evidence" value="ECO:0007669"/>
    <property type="project" value="UniProtKB-UniRule"/>
</dbReference>
<keyword evidence="9 10" id="KW-0234">DNA repair</keyword>
<dbReference type="GO" id="GO:0000287">
    <property type="term" value="F:magnesium ion binding"/>
    <property type="evidence" value="ECO:0007669"/>
    <property type="project" value="UniProtKB-UniRule"/>
</dbReference>
<evidence type="ECO:0000256" key="3">
    <source>
        <dbReference type="ARBA" id="ARBA00022722"/>
    </source>
</evidence>
<keyword evidence="13" id="KW-1185">Reference proteome</keyword>
<dbReference type="PANTHER" id="PTHR28511">
    <property type="entry name" value="ENDONUCLEASE V"/>
    <property type="match status" value="1"/>
</dbReference>
<keyword evidence="5 10" id="KW-0255">Endonuclease</keyword>
<keyword evidence="7 10" id="KW-0378">Hydrolase</keyword>
<dbReference type="CDD" id="cd06559">
    <property type="entry name" value="Endonuclease_V"/>
    <property type="match status" value="1"/>
</dbReference>
<keyword evidence="3 10" id="KW-0540">Nuclease</keyword>
<dbReference type="Pfam" id="PF04493">
    <property type="entry name" value="Endonuclease_5"/>
    <property type="match status" value="1"/>
</dbReference>
<dbReference type="Gene3D" id="3.30.2170.10">
    <property type="entry name" value="archaeoglobus fulgidus dsm 4304 superfamily"/>
    <property type="match status" value="1"/>
</dbReference>
<evidence type="ECO:0000313" key="12">
    <source>
        <dbReference type="EMBL" id="RZU38486.1"/>
    </source>
</evidence>
<organism evidence="11 13">
    <name type="scientific">Fluviicoccus keumensis</name>
    <dbReference type="NCBI Taxonomy" id="1435465"/>
    <lineage>
        <taxon>Bacteria</taxon>
        <taxon>Pseudomonadati</taxon>
        <taxon>Pseudomonadota</taxon>
        <taxon>Gammaproteobacteria</taxon>
        <taxon>Moraxellales</taxon>
        <taxon>Moraxellaceae</taxon>
        <taxon>Fluviicoccus</taxon>
    </lineage>
</organism>
<dbReference type="RefSeq" id="WP_130414093.1">
    <property type="nucleotide sequence ID" value="NZ_SHKX01000013.1"/>
</dbReference>
<evidence type="ECO:0000313" key="13">
    <source>
        <dbReference type="Proteomes" id="UP000292423"/>
    </source>
</evidence>
<evidence type="ECO:0000256" key="7">
    <source>
        <dbReference type="ARBA" id="ARBA00022801"/>
    </source>
</evidence>
<dbReference type="Proteomes" id="UP000292423">
    <property type="component" value="Unassembled WGS sequence"/>
</dbReference>
<keyword evidence="8 10" id="KW-0460">Magnesium</keyword>
<dbReference type="PANTHER" id="PTHR28511:SF1">
    <property type="entry name" value="ENDONUCLEASE V"/>
    <property type="match status" value="1"/>
</dbReference>
<evidence type="ECO:0000256" key="9">
    <source>
        <dbReference type="ARBA" id="ARBA00023204"/>
    </source>
</evidence>
<proteinExistence type="inferred from homology"/>
<dbReference type="EMBL" id="SHKX01000013">
    <property type="protein sequence ID" value="RZU38482.1"/>
    <property type="molecule type" value="Genomic_DNA"/>
</dbReference>
<dbReference type="FunFam" id="3.30.2170.10:FF:000007">
    <property type="entry name" value="Endonuclease V"/>
    <property type="match status" value="1"/>
</dbReference>
<protein>
    <recommendedName>
        <fullName evidence="10">Endonuclease V</fullName>
        <ecNumber evidence="10">3.1.21.7</ecNumber>
    </recommendedName>
    <alternativeName>
        <fullName evidence="10">Deoxyinosine 3'endonuclease</fullName>
    </alternativeName>
    <alternativeName>
        <fullName evidence="10">Deoxyribonuclease V</fullName>
        <shortName evidence="10">DNase V</shortName>
    </alternativeName>
</protein>
<evidence type="ECO:0000256" key="2">
    <source>
        <dbReference type="ARBA" id="ARBA00022490"/>
    </source>
</evidence>
<keyword evidence="4 10" id="KW-0479">Metal-binding</keyword>
<evidence type="ECO:0000313" key="11">
    <source>
        <dbReference type="EMBL" id="RZU38482.1"/>
    </source>
</evidence>
<feature type="binding site" evidence="10">
    <location>
        <position position="44"/>
    </location>
    <ligand>
        <name>Mg(2+)</name>
        <dbReference type="ChEBI" id="CHEBI:18420"/>
    </ligand>
</feature>
<dbReference type="GO" id="GO:0003727">
    <property type="term" value="F:single-stranded RNA binding"/>
    <property type="evidence" value="ECO:0007669"/>
    <property type="project" value="TreeGrafter"/>
</dbReference>
<dbReference type="NCBIfam" id="NF008629">
    <property type="entry name" value="PRK11617.1"/>
    <property type="match status" value="1"/>
</dbReference>
<evidence type="ECO:0000256" key="10">
    <source>
        <dbReference type="HAMAP-Rule" id="MF_00801"/>
    </source>
</evidence>
<feature type="site" description="Interaction with target DNA" evidence="10">
    <location>
        <position position="82"/>
    </location>
</feature>
<dbReference type="GO" id="GO:0016891">
    <property type="term" value="F:RNA endonuclease activity producing 5'-phosphomonoesters, hydrolytic mechanism"/>
    <property type="evidence" value="ECO:0007669"/>
    <property type="project" value="TreeGrafter"/>
</dbReference>
<comment type="subcellular location">
    <subcellularLocation>
        <location evidence="1 10">Cytoplasm</location>
    </subcellularLocation>
</comment>
<dbReference type="EC" id="3.1.21.7" evidence="10"/>
<comment type="cofactor">
    <cofactor evidence="10">
        <name>Mg(2+)</name>
        <dbReference type="ChEBI" id="CHEBI:18420"/>
    </cofactor>
</comment>
<keyword evidence="2 10" id="KW-0963">Cytoplasm</keyword>
<comment type="function">
    <text evidence="10">DNA repair enzyme involved in the repair of deaminated bases. Selectively cleaves double-stranded DNA at the second phosphodiester bond 3' to a deoxyinosine leaving behind the intact lesion on the nicked DNA.</text>
</comment>
<evidence type="ECO:0000256" key="8">
    <source>
        <dbReference type="ARBA" id="ARBA00022842"/>
    </source>
</evidence>
<dbReference type="GO" id="GO:0005737">
    <property type="term" value="C:cytoplasm"/>
    <property type="evidence" value="ECO:0007669"/>
    <property type="project" value="UniProtKB-SubCell"/>
</dbReference>
<feature type="binding site" evidence="10">
    <location>
        <position position="112"/>
    </location>
    <ligand>
        <name>Mg(2+)</name>
        <dbReference type="ChEBI" id="CHEBI:18420"/>
    </ligand>
</feature>
<accession>A0A4Q7YLB5</accession>
<dbReference type="OrthoDB" id="9790916at2"/>
<comment type="caution">
    <text evidence="11">The sequence shown here is derived from an EMBL/GenBank/DDBJ whole genome shotgun (WGS) entry which is preliminary data.</text>
</comment>
<dbReference type="GO" id="GO:0043737">
    <property type="term" value="F:deoxyribonuclease V activity"/>
    <property type="evidence" value="ECO:0007669"/>
    <property type="project" value="UniProtKB-UniRule"/>
</dbReference>
<evidence type="ECO:0000256" key="5">
    <source>
        <dbReference type="ARBA" id="ARBA00022759"/>
    </source>
</evidence>
<evidence type="ECO:0000256" key="4">
    <source>
        <dbReference type="ARBA" id="ARBA00022723"/>
    </source>
</evidence>
<evidence type="ECO:0000256" key="6">
    <source>
        <dbReference type="ARBA" id="ARBA00022763"/>
    </source>
</evidence>
<evidence type="ECO:0000256" key="1">
    <source>
        <dbReference type="ARBA" id="ARBA00004496"/>
    </source>
</evidence>
<sequence length="249" mass="27384">MKPQVITHPWSLSEEQALQLQQELAAKVIKEDRLGEVKSIAGVDVAYDKDSDKLIAAVVVLDATTLEVIEQSSAEDVAQFPYIPGLFSFRELPPIIEALKKLQVTPDLIVCDGQGIAHPRRFGLACHLGVIFDIPTIGCGKTRLIGEHCEPDNARGSTVPLLDNGEVIGSVLRTQDGIRPVYVSTGHRISLATACQWVLKLCIKYRLPETTRKTDHEVRKQMKIRCSGDSPSSPLTLCNLDHSLLESKL</sequence>
<gene>
    <name evidence="10" type="primary">nfi</name>
    <name evidence="11" type="ORF">EV700_2414</name>
    <name evidence="12" type="ORF">EV700_2420</name>
</gene>
<dbReference type="EMBL" id="SHKX01000013">
    <property type="protein sequence ID" value="RZU38486.1"/>
    <property type="molecule type" value="Genomic_DNA"/>
</dbReference>
<reference evidence="11 13" key="1">
    <citation type="submission" date="2019-02" db="EMBL/GenBank/DDBJ databases">
        <title>Genomic Encyclopedia of Type Strains, Phase IV (KMG-IV): sequencing the most valuable type-strain genomes for metagenomic binning, comparative biology and taxonomic classification.</title>
        <authorList>
            <person name="Goeker M."/>
        </authorList>
    </citation>
    <scope>NUCLEOTIDE SEQUENCE [LARGE SCALE GENOMIC DNA]</scope>
    <source>
        <strain evidence="11 13">DSM 105135</strain>
    </source>
</reference>
<name>A0A4Q7YLB5_9GAMM</name>
<comment type="similarity">
    <text evidence="10">Belongs to the endonuclease V family.</text>
</comment>